<comment type="caution">
    <text evidence="1">The sequence shown here is derived from an EMBL/GenBank/DDBJ whole genome shotgun (WGS) entry which is preliminary data.</text>
</comment>
<organism evidence="1 2">
    <name type="scientific">Serendipita indica (strain DSM 11827)</name>
    <name type="common">Root endophyte fungus</name>
    <name type="synonym">Piriformospora indica</name>
    <dbReference type="NCBI Taxonomy" id="1109443"/>
    <lineage>
        <taxon>Eukaryota</taxon>
        <taxon>Fungi</taxon>
        <taxon>Dikarya</taxon>
        <taxon>Basidiomycota</taxon>
        <taxon>Agaricomycotina</taxon>
        <taxon>Agaricomycetes</taxon>
        <taxon>Sebacinales</taxon>
        <taxon>Serendipitaceae</taxon>
        <taxon>Serendipita</taxon>
    </lineage>
</organism>
<dbReference type="HOGENOM" id="CLU_625713_0_0_1"/>
<dbReference type="InParanoid" id="G4TBF8"/>
<accession>G4TBF8</accession>
<reference evidence="1 2" key="1">
    <citation type="journal article" date="2011" name="PLoS Pathog.">
        <title>Endophytic Life Strategies Decoded by Genome and Transcriptome Analyses of the Mutualistic Root Symbiont Piriformospora indica.</title>
        <authorList>
            <person name="Zuccaro A."/>
            <person name="Lahrmann U."/>
            <person name="Guldener U."/>
            <person name="Langen G."/>
            <person name="Pfiffi S."/>
            <person name="Biedenkopf D."/>
            <person name="Wong P."/>
            <person name="Samans B."/>
            <person name="Grimm C."/>
            <person name="Basiewicz M."/>
            <person name="Murat C."/>
            <person name="Martin F."/>
            <person name="Kogel K.H."/>
        </authorList>
    </citation>
    <scope>NUCLEOTIDE SEQUENCE [LARGE SCALE GENOMIC DNA]</scope>
    <source>
        <strain evidence="1 2">DSM 11827</strain>
    </source>
</reference>
<keyword evidence="2" id="KW-1185">Reference proteome</keyword>
<dbReference type="EMBL" id="CAFZ01000037">
    <property type="protein sequence ID" value="CCA68674.1"/>
    <property type="molecule type" value="Genomic_DNA"/>
</dbReference>
<gene>
    <name evidence="1" type="ORF">PIIN_02539</name>
</gene>
<sequence>MVASIESLPSELLRQIIIELLHDIREPHRFYKARLIPLASTSRVLRLASVEFLYWSIDLFEASFGLNHRVLKSSDALRRFNQLIDTHIGFVRNGVRRLLVRDRDGTASGDLWSIVHKLGNLRSLHLDGHFKRPQFPSALEVLLKDDSRISKTLCNLTLLGLDSESLALEFFFRPGVFTNLTRLEYHDTYMYPNTEIDGATRHGPMPTSPFARLRTCAFPSLLIFVFTHLSQPETLFATVVSFIQSHAQSLQRLAVIDKQAVYGVHRRPSPHQLLWTMLPEMKQLRLLGVSVGTGGPTHRLRLPKLHGLFIQHDPRQIFITGMSTEEGNSLSRLCDMLGCPNIIFGDEVNNGQWVALKLTQYIGSSYLLEWVQNHQLPTAKTVGRLNSGAIIAWDVTNTIEKGPVQLMGTSLHEVLAEVGRWSFGEDADKNEPFREEHS</sequence>
<protein>
    <submittedName>
        <fullName evidence="1">Uncharacterized protein</fullName>
    </submittedName>
</protein>
<dbReference type="AlphaFoldDB" id="G4TBF8"/>
<dbReference type="OrthoDB" id="3263816at2759"/>
<name>G4TBF8_SERID</name>
<proteinExistence type="predicted"/>
<dbReference type="Proteomes" id="UP000007148">
    <property type="component" value="Unassembled WGS sequence"/>
</dbReference>
<evidence type="ECO:0000313" key="2">
    <source>
        <dbReference type="Proteomes" id="UP000007148"/>
    </source>
</evidence>
<evidence type="ECO:0000313" key="1">
    <source>
        <dbReference type="EMBL" id="CCA68674.1"/>
    </source>
</evidence>